<feature type="transmembrane region" description="Helical" evidence="6">
    <location>
        <begin position="332"/>
        <end position="354"/>
    </location>
</feature>
<evidence type="ECO:0000256" key="1">
    <source>
        <dbReference type="ARBA" id="ARBA00004370"/>
    </source>
</evidence>
<reference evidence="7" key="1">
    <citation type="journal article" date="2020" name="Nat. Ecol. Evol.">
        <title>Deeply conserved synteny resolves early events in vertebrate evolution.</title>
        <authorList>
            <person name="Simakov O."/>
            <person name="Marletaz F."/>
            <person name="Yue J.X."/>
            <person name="O'Connell B."/>
            <person name="Jenkins J."/>
            <person name="Brandt A."/>
            <person name="Calef R."/>
            <person name="Tung C.H."/>
            <person name="Huang T.K."/>
            <person name="Schmutz J."/>
            <person name="Satoh N."/>
            <person name="Yu J.K."/>
            <person name="Putnam N.H."/>
            <person name="Green R.E."/>
            <person name="Rokhsar D.S."/>
        </authorList>
    </citation>
    <scope>NUCLEOTIDE SEQUENCE [LARGE SCALE GENOMIC DNA]</scope>
    <source>
        <strain evidence="7">S238N-H82</strain>
    </source>
</reference>
<gene>
    <name evidence="8" type="primary">LOC118419558</name>
</gene>
<evidence type="ECO:0000256" key="5">
    <source>
        <dbReference type="RuleBase" id="RU003750"/>
    </source>
</evidence>
<dbReference type="Gene3D" id="1.20.120.1760">
    <property type="match status" value="1"/>
</dbReference>
<name>A0A9J7MWY6_BRAFL</name>
<proteinExistence type="inferred from homology"/>
<evidence type="ECO:0000313" key="8">
    <source>
        <dbReference type="RefSeq" id="XP_035681890.1"/>
    </source>
</evidence>
<feature type="transmembrane region" description="Helical" evidence="6">
    <location>
        <begin position="210"/>
        <end position="232"/>
    </location>
</feature>
<dbReference type="GO" id="GO:0004307">
    <property type="term" value="F:ethanolaminephosphotransferase activity"/>
    <property type="evidence" value="ECO:0000318"/>
    <property type="project" value="GO_Central"/>
</dbReference>
<dbReference type="RefSeq" id="XP_035681890.1">
    <property type="nucleotide sequence ID" value="XM_035825997.1"/>
</dbReference>
<dbReference type="Pfam" id="PF01066">
    <property type="entry name" value="CDP-OH_P_transf"/>
    <property type="match status" value="1"/>
</dbReference>
<feature type="transmembrane region" description="Helical" evidence="6">
    <location>
        <begin position="143"/>
        <end position="160"/>
    </location>
</feature>
<keyword evidence="6" id="KW-1133">Transmembrane helix</keyword>
<keyword evidence="7" id="KW-1185">Reference proteome</keyword>
<dbReference type="AlphaFoldDB" id="A0A9J7MWY6"/>
<dbReference type="PIRSF" id="PIRSF015665">
    <property type="entry name" value="CHOPT"/>
    <property type="match status" value="1"/>
</dbReference>
<sequence>MKPVLTEAQLKRLKEYKFNSEGKSLLDPVLQDFSGYLLEKIPFWVAPNVISFLGLAALVVATFPLFLYCPTVTEEVPWWFYTTCIAGLFTIQTLDNMDGLQARRVGSGSPIGAVVDSACDVTAFGIVVTSVAIAMQLGTSPELMFYCHLLCFCIDFAMYWKNGFFDVLYYELFEVNEYLAVAMMIHSVSAIFGPAAWSTQVFHTELEARVITVALILVANLFNIFGAMVVILKQRDKGSNAGLRGSSPMRTACPLLIHLILAFLTKGASSQQIVQNYPTLYYLMLGLAHAKVTIVLRVADATKSEMPLVDTSMLGPAMLFLSSFLGDYVSEYFVLCLAMTLVTLDLVVYSMLVLQESCDYLKISCFKVKEKY</sequence>
<dbReference type="GO" id="GO:0005789">
    <property type="term" value="C:endoplasmic reticulum membrane"/>
    <property type="evidence" value="ECO:0000318"/>
    <property type="project" value="GO_Central"/>
</dbReference>
<comment type="subcellular location">
    <subcellularLocation>
        <location evidence="1">Membrane</location>
    </subcellularLocation>
</comment>
<dbReference type="Proteomes" id="UP000001554">
    <property type="component" value="Chromosome 7"/>
</dbReference>
<dbReference type="PANTHER" id="PTHR10414">
    <property type="entry name" value="ETHANOLAMINEPHOSPHOTRANSFERASE"/>
    <property type="match status" value="1"/>
</dbReference>
<feature type="transmembrane region" description="Helical" evidence="6">
    <location>
        <begin position="280"/>
        <end position="299"/>
    </location>
</feature>
<dbReference type="GO" id="GO:0005794">
    <property type="term" value="C:Golgi apparatus"/>
    <property type="evidence" value="ECO:0000318"/>
    <property type="project" value="GO_Central"/>
</dbReference>
<feature type="transmembrane region" description="Helical" evidence="6">
    <location>
        <begin position="118"/>
        <end position="137"/>
    </location>
</feature>
<dbReference type="OrthoDB" id="196717at2759"/>
<feature type="transmembrane region" description="Helical" evidence="6">
    <location>
        <begin position="180"/>
        <end position="198"/>
    </location>
</feature>
<feature type="transmembrane region" description="Helical" evidence="6">
    <location>
        <begin position="78"/>
        <end position="97"/>
    </location>
</feature>
<dbReference type="InterPro" id="IPR043130">
    <property type="entry name" value="CDP-OH_PTrfase_TM_dom"/>
</dbReference>
<dbReference type="GO" id="GO:0004142">
    <property type="term" value="F:diacylglycerol cholinephosphotransferase activity"/>
    <property type="evidence" value="ECO:0000318"/>
    <property type="project" value="GO_Central"/>
</dbReference>
<comment type="similarity">
    <text evidence="2 5">Belongs to the CDP-alcohol phosphatidyltransferase class-I family.</text>
</comment>
<evidence type="ECO:0000256" key="2">
    <source>
        <dbReference type="ARBA" id="ARBA00010441"/>
    </source>
</evidence>
<dbReference type="PANTHER" id="PTHR10414:SF37">
    <property type="entry name" value="BB IN A BOXCAR, ISOFORM C"/>
    <property type="match status" value="1"/>
</dbReference>
<accession>A0A9J7MWY6</accession>
<dbReference type="InterPro" id="IPR014472">
    <property type="entry name" value="CHOPT"/>
</dbReference>
<feature type="transmembrane region" description="Helical" evidence="6">
    <location>
        <begin position="253"/>
        <end position="274"/>
    </location>
</feature>
<dbReference type="GO" id="GO:0006646">
    <property type="term" value="P:phosphatidylethanolamine biosynthetic process"/>
    <property type="evidence" value="ECO:0000318"/>
    <property type="project" value="GO_Central"/>
</dbReference>
<evidence type="ECO:0000256" key="3">
    <source>
        <dbReference type="ARBA" id="ARBA00022679"/>
    </source>
</evidence>
<organism evidence="7 8">
    <name type="scientific">Branchiostoma floridae</name>
    <name type="common">Florida lancelet</name>
    <name type="synonym">Amphioxus</name>
    <dbReference type="NCBI Taxonomy" id="7739"/>
    <lineage>
        <taxon>Eukaryota</taxon>
        <taxon>Metazoa</taxon>
        <taxon>Chordata</taxon>
        <taxon>Cephalochordata</taxon>
        <taxon>Leptocardii</taxon>
        <taxon>Amphioxiformes</taxon>
        <taxon>Branchiostomatidae</taxon>
        <taxon>Branchiostoma</taxon>
    </lineage>
</organism>
<protein>
    <submittedName>
        <fullName evidence="8">Choline/ethanolaminephosphotransferase 1-like isoform X2</fullName>
    </submittedName>
</protein>
<dbReference type="GeneID" id="118419558"/>
<dbReference type="InterPro" id="IPR000462">
    <property type="entry name" value="CDP-OH_P_trans"/>
</dbReference>
<keyword evidence="4 6" id="KW-0472">Membrane</keyword>
<dbReference type="InterPro" id="IPR048254">
    <property type="entry name" value="CDP_ALCOHOL_P_TRANSF_CS"/>
</dbReference>
<reference evidence="8" key="2">
    <citation type="submission" date="2025-08" db="UniProtKB">
        <authorList>
            <consortium name="RefSeq"/>
        </authorList>
    </citation>
    <scope>IDENTIFICATION</scope>
    <source>
        <strain evidence="8">S238N-H82</strain>
        <tissue evidence="8">Testes</tissue>
    </source>
</reference>
<keyword evidence="6" id="KW-0812">Transmembrane</keyword>
<feature type="transmembrane region" description="Helical" evidence="6">
    <location>
        <begin position="43"/>
        <end position="66"/>
    </location>
</feature>
<evidence type="ECO:0000256" key="6">
    <source>
        <dbReference type="SAM" id="Phobius"/>
    </source>
</evidence>
<evidence type="ECO:0000313" key="7">
    <source>
        <dbReference type="Proteomes" id="UP000001554"/>
    </source>
</evidence>
<evidence type="ECO:0000256" key="4">
    <source>
        <dbReference type="ARBA" id="ARBA00023136"/>
    </source>
</evidence>
<keyword evidence="3 5" id="KW-0808">Transferase</keyword>
<dbReference type="PROSITE" id="PS00379">
    <property type="entry name" value="CDP_ALCOHOL_P_TRANSF"/>
    <property type="match status" value="1"/>
</dbReference>